<gene>
    <name evidence="3" type="ORF">CFBP7129_17650</name>
</gene>
<dbReference type="SMART" id="SM00855">
    <property type="entry name" value="PGAM"/>
    <property type="match status" value="1"/>
</dbReference>
<feature type="active site" description="Tele-phosphohistidine intermediate" evidence="1">
    <location>
        <position position="9"/>
    </location>
</feature>
<evidence type="ECO:0000256" key="2">
    <source>
        <dbReference type="PIRSR" id="PIRSR613078-2"/>
    </source>
</evidence>
<dbReference type="InterPro" id="IPR013078">
    <property type="entry name" value="His_Pase_superF_clade-1"/>
</dbReference>
<protein>
    <submittedName>
        <fullName evidence="3">Histidine phosphatase family protein</fullName>
    </submittedName>
</protein>
<organism evidence="3 4">
    <name type="scientific">Agrobacterium tumefaciens</name>
    <dbReference type="NCBI Taxonomy" id="358"/>
    <lineage>
        <taxon>Bacteria</taxon>
        <taxon>Pseudomonadati</taxon>
        <taxon>Pseudomonadota</taxon>
        <taxon>Alphaproteobacteria</taxon>
        <taxon>Hyphomicrobiales</taxon>
        <taxon>Rhizobiaceae</taxon>
        <taxon>Rhizobium/Agrobacterium group</taxon>
        <taxon>Agrobacterium</taxon>
        <taxon>Agrobacterium tumefaciens complex</taxon>
    </lineage>
</organism>
<dbReference type="CDD" id="cd07067">
    <property type="entry name" value="HP_PGM_like"/>
    <property type="match status" value="1"/>
</dbReference>
<dbReference type="RefSeq" id="WP_137004919.1">
    <property type="nucleotide sequence ID" value="NZ_CP039923.1"/>
</dbReference>
<dbReference type="Pfam" id="PF00300">
    <property type="entry name" value="His_Phos_1"/>
    <property type="match status" value="1"/>
</dbReference>
<dbReference type="GO" id="GO:0016791">
    <property type="term" value="F:phosphatase activity"/>
    <property type="evidence" value="ECO:0007669"/>
    <property type="project" value="TreeGrafter"/>
</dbReference>
<dbReference type="Proteomes" id="UP000298649">
    <property type="component" value="Chromosome linear"/>
</dbReference>
<dbReference type="InterPro" id="IPR029033">
    <property type="entry name" value="His_PPase_superfam"/>
</dbReference>
<feature type="binding site" evidence="2">
    <location>
        <position position="61"/>
    </location>
    <ligand>
        <name>substrate</name>
    </ligand>
</feature>
<evidence type="ECO:0000256" key="1">
    <source>
        <dbReference type="PIRSR" id="PIRSR613078-1"/>
    </source>
</evidence>
<dbReference type="SUPFAM" id="SSF53254">
    <property type="entry name" value="Phosphoglycerate mutase-like"/>
    <property type="match status" value="1"/>
</dbReference>
<proteinExistence type="predicted"/>
<dbReference type="PANTHER" id="PTHR48100:SF1">
    <property type="entry name" value="HISTIDINE PHOSPHATASE FAMILY PROTEIN-RELATED"/>
    <property type="match status" value="1"/>
</dbReference>
<dbReference type="GO" id="GO:0005737">
    <property type="term" value="C:cytoplasm"/>
    <property type="evidence" value="ECO:0007669"/>
    <property type="project" value="TreeGrafter"/>
</dbReference>
<dbReference type="PIRSF" id="PIRSF000709">
    <property type="entry name" value="6PFK_2-Ptase"/>
    <property type="match status" value="1"/>
</dbReference>
<sequence>MRNLFVVTHTESIHHIEGKVGGWYDTGLTGQGQEDARAVADRLFTFIGENEIEIFSSDLKRASQTADCIGCHFGRPVTQTKALREISYGIAEGKSQEWLDARYVPAPDTDRLDHRGNIEGAESRRDVAARVYPCVDAIVGRDCETQVIVTHGFTLSLVIAAWMKVPVDASGFISYAAPSGSITHLRQDDFFRSRAMIRFADTSHLVR</sequence>
<reference evidence="3 4" key="1">
    <citation type="submission" date="2019-04" db="EMBL/GenBank/DDBJ databases">
        <title>Complete genome sequence of Agrobacterium tumefaciens CFBP7129.</title>
        <authorList>
            <person name="Haryono M."/>
            <person name="Lin Y.-C."/>
            <person name="Lai E.-M."/>
            <person name="Kuo C.-H."/>
        </authorList>
    </citation>
    <scope>NUCLEOTIDE SEQUENCE [LARGE SCALE GENOMIC DNA]</scope>
    <source>
        <strain evidence="3 4">CFBP7129</strain>
    </source>
</reference>
<dbReference type="Gene3D" id="3.40.50.1240">
    <property type="entry name" value="Phosphoglycerate mutase-like"/>
    <property type="match status" value="1"/>
</dbReference>
<dbReference type="AlphaFoldDB" id="A0A4D7YL26"/>
<dbReference type="EMBL" id="CP039923">
    <property type="protein sequence ID" value="QCL96087.1"/>
    <property type="molecule type" value="Genomic_DNA"/>
</dbReference>
<evidence type="ECO:0000313" key="3">
    <source>
        <dbReference type="EMBL" id="QCL96087.1"/>
    </source>
</evidence>
<dbReference type="InterPro" id="IPR050275">
    <property type="entry name" value="PGM_Phosphatase"/>
</dbReference>
<feature type="binding site" evidence="2">
    <location>
        <begin position="85"/>
        <end position="88"/>
    </location>
    <ligand>
        <name>substrate</name>
    </ligand>
</feature>
<feature type="active site" description="Proton donor/acceptor" evidence="1">
    <location>
        <position position="85"/>
    </location>
</feature>
<name>A0A4D7YL26_AGRTU</name>
<dbReference type="PANTHER" id="PTHR48100">
    <property type="entry name" value="BROAD-SPECIFICITY PHOSPHATASE YOR283W-RELATED"/>
    <property type="match status" value="1"/>
</dbReference>
<accession>A0A4D7YL26</accession>
<evidence type="ECO:0000313" key="4">
    <source>
        <dbReference type="Proteomes" id="UP000298649"/>
    </source>
</evidence>